<dbReference type="InterPro" id="IPR050320">
    <property type="entry name" value="N5-glutamine_MTase"/>
</dbReference>
<dbReference type="InterPro" id="IPR002052">
    <property type="entry name" value="DNA_methylase_N6_adenine_CS"/>
</dbReference>
<evidence type="ECO:0000256" key="5">
    <source>
        <dbReference type="ARBA" id="ARBA00048391"/>
    </source>
</evidence>
<dbReference type="Pfam" id="PF17827">
    <property type="entry name" value="PrmC_N"/>
    <property type="match status" value="1"/>
</dbReference>
<feature type="domain" description="Release factor glutamine methyltransferase N-terminal" evidence="7">
    <location>
        <begin position="2"/>
        <end position="65"/>
    </location>
</feature>
<organism evidence="8 9">
    <name type="scientific">Sphingorhabdus lutea</name>
    <dbReference type="NCBI Taxonomy" id="1913578"/>
    <lineage>
        <taxon>Bacteria</taxon>
        <taxon>Pseudomonadati</taxon>
        <taxon>Pseudomonadota</taxon>
        <taxon>Alphaproteobacteria</taxon>
        <taxon>Sphingomonadales</taxon>
        <taxon>Sphingomonadaceae</taxon>
        <taxon>Sphingorhabdus</taxon>
    </lineage>
</organism>
<dbReference type="PROSITE" id="PS00092">
    <property type="entry name" value="N6_MTASE"/>
    <property type="match status" value="1"/>
</dbReference>
<dbReference type="EC" id="2.1.1.297" evidence="1"/>
<evidence type="ECO:0000256" key="3">
    <source>
        <dbReference type="ARBA" id="ARBA00022679"/>
    </source>
</evidence>
<evidence type="ECO:0000256" key="1">
    <source>
        <dbReference type="ARBA" id="ARBA00012771"/>
    </source>
</evidence>
<dbReference type="InterPro" id="IPR019874">
    <property type="entry name" value="RF_methyltr_PrmC"/>
</dbReference>
<feature type="domain" description="Methyltransferase small" evidence="6">
    <location>
        <begin position="98"/>
        <end position="189"/>
    </location>
</feature>
<evidence type="ECO:0000313" key="9">
    <source>
        <dbReference type="Proteomes" id="UP000242561"/>
    </source>
</evidence>
<protein>
    <recommendedName>
        <fullName evidence="1">peptide chain release factor N(5)-glutamine methyltransferase</fullName>
        <ecNumber evidence="1">2.1.1.297</ecNumber>
    </recommendedName>
</protein>
<dbReference type="PANTHER" id="PTHR18895">
    <property type="entry name" value="HEMK METHYLTRANSFERASE"/>
    <property type="match status" value="1"/>
</dbReference>
<dbReference type="EMBL" id="CP018154">
    <property type="protein sequence ID" value="APG63800.1"/>
    <property type="molecule type" value="Genomic_DNA"/>
</dbReference>
<dbReference type="InterPro" id="IPR007848">
    <property type="entry name" value="Small_mtfrase_dom"/>
</dbReference>
<keyword evidence="3 8" id="KW-0808">Transferase</keyword>
<dbReference type="PANTHER" id="PTHR18895:SF74">
    <property type="entry name" value="MTRF1L RELEASE FACTOR GLUTAMINE METHYLTRANSFERASE"/>
    <property type="match status" value="1"/>
</dbReference>
<dbReference type="InterPro" id="IPR029063">
    <property type="entry name" value="SAM-dependent_MTases_sf"/>
</dbReference>
<sequence length="272" mass="30087">MRWGRQLLHGISDSAALDAELLLAHALNINRQALLLGMRDFIAPEIFAAFIERRMQDEPIAYIIGRQAFWDFEVRVTPDTLIPRADSEVLVEIAQQIFAHHAPKNIIDLGTGSGILAIAAKRLFPGSDVQAMDQSVAAVEIAAQNAADICGQGSIDFHILNWRDGGWMSALRPPYDLILCNPPYVELDAKLDKMVVDYEPASALFSGADGMDDYKILMAAVKFLLADNGICLFEIGHEQGDKIKKLADFHGLKCDVKPDYARRDRVAIVQKS</sequence>
<dbReference type="GO" id="GO:0003676">
    <property type="term" value="F:nucleic acid binding"/>
    <property type="evidence" value="ECO:0007669"/>
    <property type="project" value="InterPro"/>
</dbReference>
<dbReference type="SUPFAM" id="SSF53335">
    <property type="entry name" value="S-adenosyl-L-methionine-dependent methyltransferases"/>
    <property type="match status" value="1"/>
</dbReference>
<dbReference type="STRING" id="1913578.LPB140_10800"/>
<dbReference type="GO" id="GO:0032259">
    <property type="term" value="P:methylation"/>
    <property type="evidence" value="ECO:0007669"/>
    <property type="project" value="UniProtKB-KW"/>
</dbReference>
<dbReference type="Pfam" id="PF05175">
    <property type="entry name" value="MTS"/>
    <property type="match status" value="1"/>
</dbReference>
<evidence type="ECO:0000259" key="6">
    <source>
        <dbReference type="Pfam" id="PF05175"/>
    </source>
</evidence>
<dbReference type="CDD" id="cd02440">
    <property type="entry name" value="AdoMet_MTases"/>
    <property type="match status" value="1"/>
</dbReference>
<dbReference type="NCBIfam" id="TIGR00536">
    <property type="entry name" value="hemK_fam"/>
    <property type="match status" value="1"/>
</dbReference>
<proteinExistence type="predicted"/>
<dbReference type="AlphaFoldDB" id="A0A1L3JFA1"/>
<reference evidence="8 9" key="1">
    <citation type="submission" date="2016-11" db="EMBL/GenBank/DDBJ databases">
        <title>Sphingorhabdus sp. LPB0140, isolated from marine environment.</title>
        <authorList>
            <person name="Kim E."/>
            <person name="Yi H."/>
        </authorList>
    </citation>
    <scope>NUCLEOTIDE SEQUENCE [LARGE SCALE GENOMIC DNA]</scope>
    <source>
        <strain evidence="8 9">LPB0140</strain>
    </source>
</reference>
<gene>
    <name evidence="8" type="ORF">LPB140_10800</name>
</gene>
<evidence type="ECO:0000256" key="2">
    <source>
        <dbReference type="ARBA" id="ARBA00022603"/>
    </source>
</evidence>
<dbReference type="NCBIfam" id="TIGR03534">
    <property type="entry name" value="RF_mod_PrmC"/>
    <property type="match status" value="1"/>
</dbReference>
<evidence type="ECO:0000259" key="7">
    <source>
        <dbReference type="Pfam" id="PF17827"/>
    </source>
</evidence>
<dbReference type="InterPro" id="IPR004556">
    <property type="entry name" value="HemK-like"/>
</dbReference>
<evidence type="ECO:0000313" key="8">
    <source>
        <dbReference type="EMBL" id="APG63800.1"/>
    </source>
</evidence>
<keyword evidence="4" id="KW-0949">S-adenosyl-L-methionine</keyword>
<name>A0A1L3JFA1_9SPHN</name>
<evidence type="ECO:0000256" key="4">
    <source>
        <dbReference type="ARBA" id="ARBA00022691"/>
    </source>
</evidence>
<accession>A0A1L3JFA1</accession>
<dbReference type="Proteomes" id="UP000242561">
    <property type="component" value="Chromosome"/>
</dbReference>
<dbReference type="GO" id="GO:0102559">
    <property type="term" value="F:peptide chain release factor N(5)-glutamine methyltransferase activity"/>
    <property type="evidence" value="ECO:0007669"/>
    <property type="project" value="UniProtKB-EC"/>
</dbReference>
<comment type="catalytic activity">
    <reaction evidence="5">
        <text>L-glutaminyl-[peptide chain release factor] + S-adenosyl-L-methionine = N(5)-methyl-L-glutaminyl-[peptide chain release factor] + S-adenosyl-L-homocysteine + H(+)</text>
        <dbReference type="Rhea" id="RHEA:42896"/>
        <dbReference type="Rhea" id="RHEA-COMP:10271"/>
        <dbReference type="Rhea" id="RHEA-COMP:10272"/>
        <dbReference type="ChEBI" id="CHEBI:15378"/>
        <dbReference type="ChEBI" id="CHEBI:30011"/>
        <dbReference type="ChEBI" id="CHEBI:57856"/>
        <dbReference type="ChEBI" id="CHEBI:59789"/>
        <dbReference type="ChEBI" id="CHEBI:61891"/>
        <dbReference type="EC" id="2.1.1.297"/>
    </reaction>
</comment>
<keyword evidence="2 8" id="KW-0489">Methyltransferase</keyword>
<dbReference type="Gene3D" id="1.10.8.10">
    <property type="entry name" value="DNA helicase RuvA subunit, C-terminal domain"/>
    <property type="match status" value="1"/>
</dbReference>
<dbReference type="KEGG" id="sphl:LPB140_10800"/>
<keyword evidence="9" id="KW-1185">Reference proteome</keyword>
<dbReference type="InterPro" id="IPR040758">
    <property type="entry name" value="PrmC_N"/>
</dbReference>
<dbReference type="Gene3D" id="3.40.50.150">
    <property type="entry name" value="Vaccinia Virus protein VP39"/>
    <property type="match status" value="1"/>
</dbReference>